<dbReference type="EMBL" id="MT142085">
    <property type="protein sequence ID" value="QJA74262.1"/>
    <property type="molecule type" value="Genomic_DNA"/>
</dbReference>
<sequence length="65" mass="7615">MVSIWHKFKFFQKKPKELKYHKKKCLACETQIDIVKEIGGEFYFVRGVGCKFCAPDGKKAGFIHF</sequence>
<evidence type="ECO:0000313" key="2">
    <source>
        <dbReference type="EMBL" id="QJA74262.1"/>
    </source>
</evidence>
<protein>
    <submittedName>
        <fullName evidence="1">Uncharacterized protein</fullName>
    </submittedName>
</protein>
<gene>
    <name evidence="2" type="ORF">MM415A02068_0014</name>
    <name evidence="1" type="ORF">TM448A02356_0005</name>
</gene>
<evidence type="ECO:0000313" key="1">
    <source>
        <dbReference type="EMBL" id="QJA51901.1"/>
    </source>
</evidence>
<accession>A0A6H1ZWV4</accession>
<name>A0A6H1ZWV4_9ZZZZ</name>
<organism evidence="1">
    <name type="scientific">viral metagenome</name>
    <dbReference type="NCBI Taxonomy" id="1070528"/>
    <lineage>
        <taxon>unclassified sequences</taxon>
        <taxon>metagenomes</taxon>
        <taxon>organismal metagenomes</taxon>
    </lineage>
</organism>
<proteinExistence type="predicted"/>
<reference evidence="1" key="1">
    <citation type="submission" date="2020-03" db="EMBL/GenBank/DDBJ databases">
        <title>The deep terrestrial virosphere.</title>
        <authorList>
            <person name="Holmfeldt K."/>
            <person name="Nilsson E."/>
            <person name="Simone D."/>
            <person name="Lopez-Fernandez M."/>
            <person name="Wu X."/>
            <person name="de Brujin I."/>
            <person name="Lundin D."/>
            <person name="Andersson A."/>
            <person name="Bertilsson S."/>
            <person name="Dopson M."/>
        </authorList>
    </citation>
    <scope>NUCLEOTIDE SEQUENCE</scope>
    <source>
        <strain evidence="2">MM415A02068</strain>
        <strain evidence="1">TM448A02356</strain>
    </source>
</reference>
<dbReference type="EMBL" id="MT144297">
    <property type="protein sequence ID" value="QJA51901.1"/>
    <property type="molecule type" value="Genomic_DNA"/>
</dbReference>
<dbReference type="AlphaFoldDB" id="A0A6H1ZWV4"/>